<evidence type="ECO:0000313" key="2">
    <source>
        <dbReference type="Proteomes" id="UP000494216"/>
    </source>
</evidence>
<dbReference type="EMBL" id="CADCXN010000124">
    <property type="protein sequence ID" value="CAA9892983.1"/>
    <property type="molecule type" value="Genomic_DNA"/>
</dbReference>
<reference evidence="1 2" key="1">
    <citation type="submission" date="2020-02" db="EMBL/GenBank/DDBJ databases">
        <authorList>
            <person name="Hogendoorn C."/>
        </authorList>
    </citation>
    <scope>NUCLEOTIDE SEQUENCE [LARGE SCALE GENOMIC DNA]</scope>
    <source>
        <strain evidence="1">METHB21</strain>
    </source>
</reference>
<accession>A0A8S0XJ89</accession>
<comment type="caution">
    <text evidence="1">The sequence shown here is derived from an EMBL/GenBank/DDBJ whole genome shotgun (WGS) entry which is preliminary data.</text>
</comment>
<organism evidence="1 2">
    <name type="scientific">Candidatus Methylobacter favarea</name>
    <dbReference type="NCBI Taxonomy" id="2707345"/>
    <lineage>
        <taxon>Bacteria</taxon>
        <taxon>Pseudomonadati</taxon>
        <taxon>Pseudomonadota</taxon>
        <taxon>Gammaproteobacteria</taxon>
        <taxon>Methylococcales</taxon>
        <taxon>Methylococcaceae</taxon>
        <taxon>Methylobacter</taxon>
    </lineage>
</organism>
<name>A0A8S0XJ89_9GAMM</name>
<proteinExistence type="predicted"/>
<evidence type="ECO:0000313" key="1">
    <source>
        <dbReference type="EMBL" id="CAA9892983.1"/>
    </source>
</evidence>
<dbReference type="AlphaFoldDB" id="A0A8S0XJ89"/>
<sequence length="74" mass="8133">MSKKKPLAADSYRQLKQVFDYAGVATGYYHYFITAKHAELCGLLSDPYAGGPVAGHGQPHCLLFAAAYSLLRQR</sequence>
<dbReference type="Proteomes" id="UP000494216">
    <property type="component" value="Unassembled WGS sequence"/>
</dbReference>
<keyword evidence="2" id="KW-1185">Reference proteome</keyword>
<gene>
    <name evidence="1" type="ORF">METHB2_90090</name>
</gene>
<protein>
    <submittedName>
        <fullName evidence="1">Uncharacterized protein</fullName>
    </submittedName>
</protein>